<dbReference type="InterPro" id="IPR039391">
    <property type="entry name" value="Phytocyanin-like"/>
</dbReference>
<feature type="chain" id="PRO_5021195465" evidence="8">
    <location>
        <begin position="28"/>
        <end position="266"/>
    </location>
</feature>
<feature type="region of interest" description="Disordered" evidence="6">
    <location>
        <begin position="130"/>
        <end position="217"/>
    </location>
</feature>
<dbReference type="AlphaFoldDB" id="A0A4Y1R7C0"/>
<dbReference type="EMBL" id="AP019299">
    <property type="protein sequence ID" value="BBH00022.1"/>
    <property type="molecule type" value="Genomic_DNA"/>
</dbReference>
<organism evidence="10">
    <name type="scientific">Prunus dulcis</name>
    <name type="common">Almond</name>
    <name type="synonym">Amygdalus dulcis</name>
    <dbReference type="NCBI Taxonomy" id="3755"/>
    <lineage>
        <taxon>Eukaryota</taxon>
        <taxon>Viridiplantae</taxon>
        <taxon>Streptophyta</taxon>
        <taxon>Embryophyta</taxon>
        <taxon>Tracheophyta</taxon>
        <taxon>Spermatophyta</taxon>
        <taxon>Magnoliopsida</taxon>
        <taxon>eudicotyledons</taxon>
        <taxon>Gunneridae</taxon>
        <taxon>Pentapetalae</taxon>
        <taxon>rosids</taxon>
        <taxon>fabids</taxon>
        <taxon>Rosales</taxon>
        <taxon>Rosaceae</taxon>
        <taxon>Amygdaloideae</taxon>
        <taxon>Amygdaleae</taxon>
        <taxon>Prunus</taxon>
    </lineage>
</organism>
<keyword evidence="7" id="KW-1133">Transmembrane helix</keyword>
<evidence type="ECO:0000256" key="7">
    <source>
        <dbReference type="SAM" id="Phobius"/>
    </source>
</evidence>
<name>A0A4Y1R7C0_PRUDU</name>
<evidence type="ECO:0000256" key="5">
    <source>
        <dbReference type="ARBA" id="ARBA00023180"/>
    </source>
</evidence>
<dbReference type="PANTHER" id="PTHR33021">
    <property type="entry name" value="BLUE COPPER PROTEIN"/>
    <property type="match status" value="1"/>
</dbReference>
<dbReference type="CDD" id="cd04216">
    <property type="entry name" value="Phytocyanin"/>
    <property type="match status" value="1"/>
</dbReference>
<dbReference type="FunFam" id="2.60.40.420:FF:000003">
    <property type="entry name" value="Blue copper"/>
    <property type="match status" value="1"/>
</dbReference>
<keyword evidence="7" id="KW-0472">Membrane</keyword>
<keyword evidence="3" id="KW-0249">Electron transport</keyword>
<dbReference type="GO" id="GO:0009055">
    <property type="term" value="F:electron transfer activity"/>
    <property type="evidence" value="ECO:0007669"/>
    <property type="project" value="InterPro"/>
</dbReference>
<keyword evidence="2" id="KW-0479">Metal-binding</keyword>
<evidence type="ECO:0000256" key="6">
    <source>
        <dbReference type="SAM" id="MobiDB-lite"/>
    </source>
</evidence>
<feature type="domain" description="Phytocyanin" evidence="9">
    <location>
        <begin position="28"/>
        <end position="127"/>
    </location>
</feature>
<evidence type="ECO:0000256" key="2">
    <source>
        <dbReference type="ARBA" id="ARBA00022723"/>
    </source>
</evidence>
<dbReference type="InterPro" id="IPR008972">
    <property type="entry name" value="Cupredoxin"/>
</dbReference>
<feature type="compositionally biased region" description="Low complexity" evidence="6">
    <location>
        <begin position="130"/>
        <end position="141"/>
    </location>
</feature>
<dbReference type="InterPro" id="IPR003245">
    <property type="entry name" value="Phytocyanin_dom"/>
</dbReference>
<dbReference type="GO" id="GO:0005886">
    <property type="term" value="C:plasma membrane"/>
    <property type="evidence" value="ECO:0007669"/>
    <property type="project" value="TreeGrafter"/>
</dbReference>
<protein>
    <submittedName>
        <fullName evidence="10">Uclacyanin 1</fullName>
    </submittedName>
</protein>
<dbReference type="SUPFAM" id="SSF49503">
    <property type="entry name" value="Cupredoxins"/>
    <property type="match status" value="1"/>
</dbReference>
<keyword evidence="4" id="KW-0186">Copper</keyword>
<evidence type="ECO:0000259" key="9">
    <source>
        <dbReference type="PROSITE" id="PS51485"/>
    </source>
</evidence>
<accession>A0A4Y1R7C0</accession>
<feature type="transmembrane region" description="Helical" evidence="7">
    <location>
        <begin position="225"/>
        <end position="247"/>
    </location>
</feature>
<dbReference type="GO" id="GO:0046872">
    <property type="term" value="F:metal ion binding"/>
    <property type="evidence" value="ECO:0007669"/>
    <property type="project" value="UniProtKB-KW"/>
</dbReference>
<evidence type="ECO:0000256" key="1">
    <source>
        <dbReference type="ARBA" id="ARBA00022448"/>
    </source>
</evidence>
<dbReference type="Pfam" id="PF02298">
    <property type="entry name" value="Cu_bind_like"/>
    <property type="match status" value="1"/>
</dbReference>
<evidence type="ECO:0000256" key="3">
    <source>
        <dbReference type="ARBA" id="ARBA00022982"/>
    </source>
</evidence>
<dbReference type="PANTHER" id="PTHR33021:SF492">
    <property type="entry name" value="UCLACYANIN 1"/>
    <property type="match status" value="1"/>
</dbReference>
<keyword evidence="7" id="KW-0812">Transmembrane</keyword>
<feature type="signal peptide" evidence="8">
    <location>
        <begin position="1"/>
        <end position="27"/>
    </location>
</feature>
<evidence type="ECO:0000256" key="8">
    <source>
        <dbReference type="SAM" id="SignalP"/>
    </source>
</evidence>
<feature type="compositionally biased region" description="Polar residues" evidence="6">
    <location>
        <begin position="188"/>
        <end position="217"/>
    </location>
</feature>
<proteinExistence type="predicted"/>
<evidence type="ECO:0000256" key="4">
    <source>
        <dbReference type="ARBA" id="ARBA00023008"/>
    </source>
</evidence>
<gene>
    <name evidence="10" type="ORF">Prudu_009911</name>
</gene>
<keyword evidence="1" id="KW-0813">Transport</keyword>
<keyword evidence="5" id="KW-0325">Glycoprotein</keyword>
<dbReference type="Gene3D" id="2.60.40.420">
    <property type="entry name" value="Cupredoxins - blue copper proteins"/>
    <property type="match status" value="1"/>
</dbReference>
<dbReference type="PROSITE" id="PS51485">
    <property type="entry name" value="PHYTOCYANIN"/>
    <property type="match status" value="1"/>
</dbReference>
<reference evidence="10" key="1">
    <citation type="journal article" date="2019" name="Science">
        <title>Mutation of a bHLH transcription factor allowed almond domestication.</title>
        <authorList>
            <person name="Sanchez-Perez R."/>
            <person name="Pavan S."/>
            <person name="Mazzeo R."/>
            <person name="Moldovan C."/>
            <person name="Aiese Cigliano R."/>
            <person name="Del Cueto J."/>
            <person name="Ricciardi F."/>
            <person name="Lotti C."/>
            <person name="Ricciardi L."/>
            <person name="Dicenta F."/>
            <person name="Lopez-Marques R.L."/>
            <person name="Lindberg Moller B."/>
        </authorList>
    </citation>
    <scope>NUCLEOTIDE SEQUENCE</scope>
</reference>
<keyword evidence="8" id="KW-0732">Signal</keyword>
<sequence>MNKNMAASRTTLVSLVVVTMLIELAMAASYNVGGPNGGWDSTTDLQTWASSQTFLVGDNLNFQYAPSHDVVEVPKADYDSCQASNSIQSYSGGSTTIPLSSPGKRYFICGTTGHCSQGMKLEVDTLATSAAPTASPLSPAPQESPSIPAPSSLDTPLAPEASTASPAQSPESAPTLSPALPSELPISPASNPTDIPSTEAPTSISRTGSSAQPSSSSLNCKLGSLQASLTVGFSAVVIMLFLSPGLLNKGRFRLFVKKFMFIGFSV</sequence>
<evidence type="ECO:0000313" key="10">
    <source>
        <dbReference type="EMBL" id="BBH00022.1"/>
    </source>
</evidence>
<feature type="compositionally biased region" description="Polar residues" evidence="6">
    <location>
        <begin position="162"/>
        <end position="175"/>
    </location>
</feature>